<keyword evidence="2" id="KW-0378">Hydrolase</keyword>
<dbReference type="EMBL" id="JAFCJH010000033">
    <property type="protein sequence ID" value="MBR0798965.1"/>
    <property type="molecule type" value="Genomic_DNA"/>
</dbReference>
<evidence type="ECO:0000259" key="1">
    <source>
        <dbReference type="Pfam" id="PF00144"/>
    </source>
</evidence>
<keyword evidence="3" id="KW-1185">Reference proteome</keyword>
<gene>
    <name evidence="2" type="ORF">JQ615_26610</name>
</gene>
<dbReference type="SUPFAM" id="SSF56601">
    <property type="entry name" value="beta-lactamase/transpeptidase-like"/>
    <property type="match status" value="1"/>
</dbReference>
<name>A0ABS5FQ96_9BRAD</name>
<proteinExistence type="predicted"/>
<dbReference type="Gene3D" id="3.40.710.10">
    <property type="entry name" value="DD-peptidase/beta-lactamase superfamily"/>
    <property type="match status" value="1"/>
</dbReference>
<dbReference type="PANTHER" id="PTHR43283">
    <property type="entry name" value="BETA-LACTAMASE-RELATED"/>
    <property type="match status" value="1"/>
</dbReference>
<dbReference type="InterPro" id="IPR050789">
    <property type="entry name" value="Diverse_Enzym_Activities"/>
</dbReference>
<feature type="domain" description="Beta-lactamase-related" evidence="1">
    <location>
        <begin position="87"/>
        <end position="378"/>
    </location>
</feature>
<dbReference type="PANTHER" id="PTHR43283:SF7">
    <property type="entry name" value="BETA-LACTAMASE-RELATED DOMAIN-CONTAINING PROTEIN"/>
    <property type="match status" value="1"/>
</dbReference>
<reference evidence="3" key="1">
    <citation type="journal article" date="2021" name="ISME J.">
        <title>Evolutionary origin and ecological implication of a unique nif island in free-living Bradyrhizobium lineages.</title>
        <authorList>
            <person name="Tao J."/>
        </authorList>
    </citation>
    <scope>NUCLEOTIDE SEQUENCE [LARGE SCALE GENOMIC DNA]</scope>
    <source>
        <strain evidence="3">SZCCT0434</strain>
    </source>
</reference>
<dbReference type="GO" id="GO:0016787">
    <property type="term" value="F:hydrolase activity"/>
    <property type="evidence" value="ECO:0007669"/>
    <property type="project" value="UniProtKB-KW"/>
</dbReference>
<evidence type="ECO:0000313" key="2">
    <source>
        <dbReference type="EMBL" id="MBR0798965.1"/>
    </source>
</evidence>
<dbReference type="InterPro" id="IPR001466">
    <property type="entry name" value="Beta-lactam-related"/>
</dbReference>
<dbReference type="RefSeq" id="WP_212493998.1">
    <property type="nucleotide sequence ID" value="NZ_JAFCJH010000033.1"/>
</dbReference>
<evidence type="ECO:0000313" key="3">
    <source>
        <dbReference type="Proteomes" id="UP001315278"/>
    </source>
</evidence>
<sequence length="400" mass="44516">MNSRRIMAAFPPGKDELVTLANWRQHPFNEWAFRNVRELLPTANIARSREPAALSFAPRFLDDASFANPRGEAITVAAALRSSHTDGIVVLHRGQVVSEWYAHGMTPDTLHLIFSVSKSVAGTLGGILADHGKLDPDAPVVSYIPEMEGSVYGSGCTVRHLLDMSVGIRFEEDYLDPDGDIMKYRRSTGWEAPDPSVPPTNLRDYLRTLRPNGNPHGHTFHYVSTNTDVLGWVYERACGISYAKILSQYLWQPMGAEHDACITVDSRGAARVAGGISATLRDLARFGEMMRNHGVSNGRQVVPNWWIDDIRHGGNAEAWSRGDLTQVFPNGNYRSKWYTIERGETPFAAVGIHGQWIYIDPASEMVIARVSSQPLPMDLDFDHMWLRGYRAIAARLCGKA</sequence>
<protein>
    <submittedName>
        <fullName evidence="2">Serine hydrolase</fullName>
    </submittedName>
</protein>
<accession>A0ABS5FQ96</accession>
<dbReference type="Pfam" id="PF00144">
    <property type="entry name" value="Beta-lactamase"/>
    <property type="match status" value="1"/>
</dbReference>
<comment type="caution">
    <text evidence="2">The sequence shown here is derived from an EMBL/GenBank/DDBJ whole genome shotgun (WGS) entry which is preliminary data.</text>
</comment>
<organism evidence="2 3">
    <name type="scientific">Bradyrhizobium jicamae</name>
    <dbReference type="NCBI Taxonomy" id="280332"/>
    <lineage>
        <taxon>Bacteria</taxon>
        <taxon>Pseudomonadati</taxon>
        <taxon>Pseudomonadota</taxon>
        <taxon>Alphaproteobacteria</taxon>
        <taxon>Hyphomicrobiales</taxon>
        <taxon>Nitrobacteraceae</taxon>
        <taxon>Bradyrhizobium</taxon>
    </lineage>
</organism>
<dbReference type="Proteomes" id="UP001315278">
    <property type="component" value="Unassembled WGS sequence"/>
</dbReference>
<dbReference type="InterPro" id="IPR012338">
    <property type="entry name" value="Beta-lactam/transpept-like"/>
</dbReference>